<evidence type="ECO:0000313" key="1">
    <source>
        <dbReference type="EMBL" id="KAF0744089.1"/>
    </source>
</evidence>
<protein>
    <submittedName>
        <fullName evidence="1">Uncharacterized protein</fullName>
    </submittedName>
</protein>
<evidence type="ECO:0000313" key="2">
    <source>
        <dbReference type="Proteomes" id="UP000478052"/>
    </source>
</evidence>
<name>A0A6G0XUI2_APHCR</name>
<gene>
    <name evidence="1" type="ORF">FWK35_00025879</name>
</gene>
<dbReference type="AlphaFoldDB" id="A0A6G0XUI2"/>
<dbReference type="EMBL" id="VUJU01007548">
    <property type="protein sequence ID" value="KAF0744089.1"/>
    <property type="molecule type" value="Genomic_DNA"/>
</dbReference>
<reference evidence="1 2" key="1">
    <citation type="submission" date="2019-08" db="EMBL/GenBank/DDBJ databases">
        <title>Whole genome of Aphis craccivora.</title>
        <authorList>
            <person name="Voronova N.V."/>
            <person name="Shulinski R.S."/>
            <person name="Bandarenka Y.V."/>
            <person name="Zhorov D.G."/>
            <person name="Warner D."/>
        </authorList>
    </citation>
    <scope>NUCLEOTIDE SEQUENCE [LARGE SCALE GENOMIC DNA]</scope>
    <source>
        <strain evidence="1">180601</strain>
        <tissue evidence="1">Whole Body</tissue>
    </source>
</reference>
<accession>A0A6G0XUI2</accession>
<sequence length="100" mass="11976">MLSQHKCYEIAIWVNYHIYVKNILIGEIIDLYVLPFLDSKRSDECINFTMMCVFLDFERSDECIDFTMMCRQERPLKSNRKTGIFTVDKKILEDNKILKI</sequence>
<proteinExistence type="predicted"/>
<dbReference type="Proteomes" id="UP000478052">
    <property type="component" value="Unassembled WGS sequence"/>
</dbReference>
<comment type="caution">
    <text evidence="1">The sequence shown here is derived from an EMBL/GenBank/DDBJ whole genome shotgun (WGS) entry which is preliminary data.</text>
</comment>
<keyword evidence="2" id="KW-1185">Reference proteome</keyword>
<organism evidence="1 2">
    <name type="scientific">Aphis craccivora</name>
    <name type="common">Cowpea aphid</name>
    <dbReference type="NCBI Taxonomy" id="307492"/>
    <lineage>
        <taxon>Eukaryota</taxon>
        <taxon>Metazoa</taxon>
        <taxon>Ecdysozoa</taxon>
        <taxon>Arthropoda</taxon>
        <taxon>Hexapoda</taxon>
        <taxon>Insecta</taxon>
        <taxon>Pterygota</taxon>
        <taxon>Neoptera</taxon>
        <taxon>Paraneoptera</taxon>
        <taxon>Hemiptera</taxon>
        <taxon>Sternorrhyncha</taxon>
        <taxon>Aphidomorpha</taxon>
        <taxon>Aphidoidea</taxon>
        <taxon>Aphididae</taxon>
        <taxon>Aphidini</taxon>
        <taxon>Aphis</taxon>
        <taxon>Aphis</taxon>
    </lineage>
</organism>